<name>A0A914AQN2_PATMI</name>
<reference evidence="1" key="1">
    <citation type="submission" date="2022-11" db="UniProtKB">
        <authorList>
            <consortium name="EnsemblMetazoa"/>
        </authorList>
    </citation>
    <scope>IDENTIFICATION</scope>
</reference>
<dbReference type="OrthoDB" id="6147543at2759"/>
<protein>
    <submittedName>
        <fullName evidence="1">Uncharacterized protein</fullName>
    </submittedName>
</protein>
<proteinExistence type="predicted"/>
<evidence type="ECO:0000313" key="2">
    <source>
        <dbReference type="Proteomes" id="UP000887568"/>
    </source>
</evidence>
<keyword evidence="2" id="KW-1185">Reference proteome</keyword>
<organism evidence="1 2">
    <name type="scientific">Patiria miniata</name>
    <name type="common">Bat star</name>
    <name type="synonym">Asterina miniata</name>
    <dbReference type="NCBI Taxonomy" id="46514"/>
    <lineage>
        <taxon>Eukaryota</taxon>
        <taxon>Metazoa</taxon>
        <taxon>Echinodermata</taxon>
        <taxon>Eleutherozoa</taxon>
        <taxon>Asterozoa</taxon>
        <taxon>Asteroidea</taxon>
        <taxon>Valvatacea</taxon>
        <taxon>Valvatida</taxon>
        <taxon>Asterinidae</taxon>
        <taxon>Patiria</taxon>
    </lineage>
</organism>
<sequence length="130" mass="14320">MGSSLSYRQFLCTGILDKISRDRTDLCLVIAPLWPTQAWFPQLLSMCVAQPIKLPQTALNQPQQIQPLNLRLAAWTISGNDGKQRDFRVTLPSSSQVPGDRAQKNITSLPGNVGLAGAVEGKLSHLRHLF</sequence>
<evidence type="ECO:0000313" key="1">
    <source>
        <dbReference type="EnsemblMetazoa" id="XP_038066072.1"/>
    </source>
</evidence>
<dbReference type="GeneID" id="119736130"/>
<dbReference type="Proteomes" id="UP000887568">
    <property type="component" value="Unplaced"/>
</dbReference>
<accession>A0A914AQN2</accession>
<dbReference type="RefSeq" id="XP_038066072.1">
    <property type="nucleotide sequence ID" value="XM_038210144.1"/>
</dbReference>
<dbReference type="EnsemblMetazoa" id="XM_038210144.1">
    <property type="protein sequence ID" value="XP_038066072.1"/>
    <property type="gene ID" value="LOC119736130"/>
</dbReference>
<dbReference type="AlphaFoldDB" id="A0A914AQN2"/>